<comment type="catalytic activity">
    <reaction evidence="1">
        <text>ATP + protein L-histidine = ADP + protein N-phospho-L-histidine.</text>
        <dbReference type="EC" id="2.7.13.3"/>
    </reaction>
</comment>
<dbReference type="InterPro" id="IPR011006">
    <property type="entry name" value="CheY-like_superfamily"/>
</dbReference>
<protein>
    <recommendedName>
        <fullName evidence="2">histidine kinase</fullName>
        <ecNumber evidence="2">2.7.13.3</ecNumber>
    </recommendedName>
</protein>
<evidence type="ECO:0000256" key="5">
    <source>
        <dbReference type="ARBA" id="ARBA00022777"/>
    </source>
</evidence>
<feature type="compositionally biased region" description="Basic residues" evidence="7">
    <location>
        <begin position="690"/>
        <end position="705"/>
    </location>
</feature>
<dbReference type="PANTHER" id="PTHR43047">
    <property type="entry name" value="TWO-COMPONENT HISTIDINE PROTEIN KINASE"/>
    <property type="match status" value="1"/>
</dbReference>
<evidence type="ECO:0000256" key="6">
    <source>
        <dbReference type="PROSITE-ProRule" id="PRU00169"/>
    </source>
</evidence>
<dbReference type="CDD" id="cd00082">
    <property type="entry name" value="HisKA"/>
    <property type="match status" value="1"/>
</dbReference>
<feature type="region of interest" description="Disordered" evidence="7">
    <location>
        <begin position="807"/>
        <end position="839"/>
    </location>
</feature>
<evidence type="ECO:0000313" key="10">
    <source>
        <dbReference type="EMBL" id="KAF2405601.1"/>
    </source>
</evidence>
<dbReference type="SMART" id="SM00448">
    <property type="entry name" value="REC"/>
    <property type="match status" value="1"/>
</dbReference>
<dbReference type="CDD" id="cd17546">
    <property type="entry name" value="REC_hyHK_CKI1_RcsC-like"/>
    <property type="match status" value="1"/>
</dbReference>
<accession>A0A6G1IBN1</accession>
<evidence type="ECO:0000256" key="7">
    <source>
        <dbReference type="SAM" id="MobiDB-lite"/>
    </source>
</evidence>
<dbReference type="GO" id="GO:0009927">
    <property type="term" value="F:histidine phosphotransfer kinase activity"/>
    <property type="evidence" value="ECO:0007669"/>
    <property type="project" value="TreeGrafter"/>
</dbReference>
<evidence type="ECO:0000256" key="2">
    <source>
        <dbReference type="ARBA" id="ARBA00012438"/>
    </source>
</evidence>
<dbReference type="Gene3D" id="1.10.287.130">
    <property type="match status" value="1"/>
</dbReference>
<dbReference type="AlphaFoldDB" id="A0A6G1IBN1"/>
<dbReference type="Proteomes" id="UP000799640">
    <property type="component" value="Unassembled WGS sequence"/>
</dbReference>
<dbReference type="SUPFAM" id="SSF55874">
    <property type="entry name" value="ATPase domain of HSP90 chaperone/DNA topoisomerase II/histidine kinase"/>
    <property type="match status" value="1"/>
</dbReference>
<dbReference type="InterPro" id="IPR036097">
    <property type="entry name" value="HisK_dim/P_sf"/>
</dbReference>
<name>A0A6G1IBN1_9PEZI</name>
<evidence type="ECO:0000256" key="1">
    <source>
        <dbReference type="ARBA" id="ARBA00000085"/>
    </source>
</evidence>
<evidence type="ECO:0000256" key="4">
    <source>
        <dbReference type="ARBA" id="ARBA00022679"/>
    </source>
</evidence>
<dbReference type="EMBL" id="ML996687">
    <property type="protein sequence ID" value="KAF2405601.1"/>
    <property type="molecule type" value="Genomic_DNA"/>
</dbReference>
<reference evidence="10" key="1">
    <citation type="journal article" date="2020" name="Stud. Mycol.">
        <title>101 Dothideomycetes genomes: a test case for predicting lifestyles and emergence of pathogens.</title>
        <authorList>
            <person name="Haridas S."/>
            <person name="Albert R."/>
            <person name="Binder M."/>
            <person name="Bloem J."/>
            <person name="Labutti K."/>
            <person name="Salamov A."/>
            <person name="Andreopoulos B."/>
            <person name="Baker S."/>
            <person name="Barry K."/>
            <person name="Bills G."/>
            <person name="Bluhm B."/>
            <person name="Cannon C."/>
            <person name="Castanera R."/>
            <person name="Culley D."/>
            <person name="Daum C."/>
            <person name="Ezra D."/>
            <person name="Gonzalez J."/>
            <person name="Henrissat B."/>
            <person name="Kuo A."/>
            <person name="Liang C."/>
            <person name="Lipzen A."/>
            <person name="Lutzoni F."/>
            <person name="Magnuson J."/>
            <person name="Mondo S."/>
            <person name="Nolan M."/>
            <person name="Ohm R."/>
            <person name="Pangilinan J."/>
            <person name="Park H.-J."/>
            <person name="Ramirez L."/>
            <person name="Alfaro M."/>
            <person name="Sun H."/>
            <person name="Tritt A."/>
            <person name="Yoshinaga Y."/>
            <person name="Zwiers L.-H."/>
            <person name="Turgeon B."/>
            <person name="Goodwin S."/>
            <person name="Spatafora J."/>
            <person name="Crous P."/>
            <person name="Grigoriev I."/>
        </authorList>
    </citation>
    <scope>NUCLEOTIDE SEQUENCE</scope>
    <source>
        <strain evidence="10">CBS 262.69</strain>
    </source>
</reference>
<evidence type="ECO:0000313" key="11">
    <source>
        <dbReference type="Proteomes" id="UP000799640"/>
    </source>
</evidence>
<keyword evidence="3 6" id="KW-0597">Phosphoprotein</keyword>
<proteinExistence type="predicted"/>
<evidence type="ECO:0000259" key="9">
    <source>
        <dbReference type="PROSITE" id="PS50110"/>
    </source>
</evidence>
<dbReference type="InterPro" id="IPR005467">
    <property type="entry name" value="His_kinase_dom"/>
</dbReference>
<dbReference type="Gene3D" id="3.30.565.10">
    <property type="entry name" value="Histidine kinase-like ATPase, C-terminal domain"/>
    <property type="match status" value="1"/>
</dbReference>
<dbReference type="FunFam" id="1.10.287.130:FF:000100">
    <property type="entry name" value="Sensor histidine kinase/response regulator"/>
    <property type="match status" value="1"/>
</dbReference>
<dbReference type="GO" id="GO:0000155">
    <property type="term" value="F:phosphorelay sensor kinase activity"/>
    <property type="evidence" value="ECO:0007669"/>
    <property type="project" value="InterPro"/>
</dbReference>
<dbReference type="OrthoDB" id="60033at2759"/>
<dbReference type="InterPro" id="IPR004358">
    <property type="entry name" value="Sig_transdc_His_kin-like_C"/>
</dbReference>
<feature type="compositionally biased region" description="Low complexity" evidence="7">
    <location>
        <begin position="635"/>
        <end position="654"/>
    </location>
</feature>
<keyword evidence="11" id="KW-1185">Reference proteome</keyword>
<feature type="domain" description="Histidine kinase" evidence="8">
    <location>
        <begin position="520"/>
        <end position="636"/>
    </location>
</feature>
<keyword evidence="5" id="KW-0418">Kinase</keyword>
<gene>
    <name evidence="10" type="ORF">EJ06DRAFT_535426</name>
</gene>
<dbReference type="InterPro" id="IPR036890">
    <property type="entry name" value="HATPase_C_sf"/>
</dbReference>
<feature type="modified residue" description="4-aspartylphosphate" evidence="6">
    <location>
        <position position="790"/>
    </location>
</feature>
<dbReference type="EC" id="2.7.13.3" evidence="2"/>
<dbReference type="PANTHER" id="PTHR43047:SF2">
    <property type="entry name" value="HISTIDINE KINASE M7"/>
    <property type="match status" value="1"/>
</dbReference>
<feature type="region of interest" description="Disordered" evidence="7">
    <location>
        <begin position="618"/>
        <end position="721"/>
    </location>
</feature>
<dbReference type="PRINTS" id="PR00344">
    <property type="entry name" value="BCTRLSENSOR"/>
</dbReference>
<feature type="domain" description="Response regulatory" evidence="9">
    <location>
        <begin position="737"/>
        <end position="892"/>
    </location>
</feature>
<feature type="compositionally biased region" description="Low complexity" evidence="7">
    <location>
        <begin position="664"/>
        <end position="677"/>
    </location>
</feature>
<feature type="compositionally biased region" description="Low complexity" evidence="7">
    <location>
        <begin position="826"/>
        <end position="839"/>
    </location>
</feature>
<dbReference type="InterPro" id="IPR001789">
    <property type="entry name" value="Sig_transdc_resp-reg_receiver"/>
</dbReference>
<dbReference type="SUPFAM" id="SSF47384">
    <property type="entry name" value="Homodimeric domain of signal transducing histidine kinase"/>
    <property type="match status" value="1"/>
</dbReference>
<dbReference type="InterPro" id="IPR003594">
    <property type="entry name" value="HATPase_dom"/>
</dbReference>
<dbReference type="SMART" id="SM00387">
    <property type="entry name" value="HATPase_c"/>
    <property type="match status" value="1"/>
</dbReference>
<evidence type="ECO:0000256" key="3">
    <source>
        <dbReference type="ARBA" id="ARBA00022553"/>
    </source>
</evidence>
<dbReference type="InterPro" id="IPR003661">
    <property type="entry name" value="HisK_dim/P_dom"/>
</dbReference>
<keyword evidence="4" id="KW-0808">Transferase</keyword>
<sequence>MEGASDVARPDGDTEPPDTLLQERSTLCISIPQPGTVLQRGNAGFKQELDKWYAATESNAAEALVLLKARLRQAKPDEFWATLSEGMAKLVDAQYGFVSKRILANNQDSSVEIPPYGAPGSCLMAQTWYYNDEKGTEGNQPGVKYIVYGCPCEHMRHDKVLVIPERLNEVVVDNPNKAAFVVPAEAYLAIPLWQDGKCFAHFGVMWSAAGIKRRRLSWAYMEIMMHALEDMVVAAFERSNFAKLAQTQSFGPVIPHEVVTAAQSLKPYARSLSHELRTPMQGVVGMLDVMYATVQEASEGATDPGMRAVFRLLKENIEVVQDSSRRAVEAADNVVYAYDMNMGVPEMPISPPEKEPWGKRHLEKRPDIVVTGDNVPINFKSVKRRRLSESHCYKPSKQRRTLEPSPNRINGRCKGEPYPASDFGDDYSRGIPDGTSSMDMLSAKHGILPPGLRHTNIRDLLQYLVNDSLKVGGRPDSAIARETEGGELIEVMVARPNGEVKIKMIEWSVDPGVPETILIDEQDLARVITGVFLNALKFTEEGRIVLTVRLSPRSRFIVINIRDSGPGIPESFLPNLFKPFSKEDDSLTRVTEGLGLGLYVAKGLAHKLGGQLKCVRSDTTGPHRGSEFEMRVPTSPFDIPSSPFASPSPRSRSATRVPTEPMHRSSASRDSISSTDIPTPRSRRTALAQTRKRGRSTLTSSRRRSPSPLDGKVPTPAAGAKRGEAFDRKLAARYPLTFLVVEDNKINRRLLVSMLAKLGYASVHEAYDGADAVRVMQSPRGRDVDVVLMDLWMPFMDGYEASERILGMAPAGPGGSGSEEEEVEAEGQIAEGEAGGEQATWNPRWKARPTILAVTADVTDEALKRAAKAGMRGFLTKPYKLHDLERLIVQYCATRSAGPEATVAEEAEGMEVEEEL</sequence>
<dbReference type="Pfam" id="PF02518">
    <property type="entry name" value="HATPase_c"/>
    <property type="match status" value="1"/>
</dbReference>
<feature type="region of interest" description="Disordered" evidence="7">
    <location>
        <begin position="388"/>
        <end position="426"/>
    </location>
</feature>
<evidence type="ECO:0000259" key="8">
    <source>
        <dbReference type="PROSITE" id="PS50109"/>
    </source>
</evidence>
<organism evidence="10 11">
    <name type="scientific">Trichodelitschia bisporula</name>
    <dbReference type="NCBI Taxonomy" id="703511"/>
    <lineage>
        <taxon>Eukaryota</taxon>
        <taxon>Fungi</taxon>
        <taxon>Dikarya</taxon>
        <taxon>Ascomycota</taxon>
        <taxon>Pezizomycotina</taxon>
        <taxon>Dothideomycetes</taxon>
        <taxon>Dothideomycetes incertae sedis</taxon>
        <taxon>Phaeotrichales</taxon>
        <taxon>Phaeotrichaceae</taxon>
        <taxon>Trichodelitschia</taxon>
    </lineage>
</organism>
<dbReference type="Gene3D" id="3.40.50.2300">
    <property type="match status" value="1"/>
</dbReference>
<dbReference type="PROSITE" id="PS50109">
    <property type="entry name" value="HIS_KIN"/>
    <property type="match status" value="1"/>
</dbReference>
<dbReference type="Pfam" id="PF00072">
    <property type="entry name" value="Response_reg"/>
    <property type="match status" value="1"/>
</dbReference>
<dbReference type="SUPFAM" id="SSF52172">
    <property type="entry name" value="CheY-like"/>
    <property type="match status" value="1"/>
</dbReference>
<dbReference type="GO" id="GO:0005886">
    <property type="term" value="C:plasma membrane"/>
    <property type="evidence" value="ECO:0007669"/>
    <property type="project" value="TreeGrafter"/>
</dbReference>
<dbReference type="PROSITE" id="PS50110">
    <property type="entry name" value="RESPONSE_REGULATORY"/>
    <property type="match status" value="1"/>
</dbReference>